<name>A0ABQ5V1A5_9PROT</name>
<proteinExistence type="predicted"/>
<reference evidence="2" key="2">
    <citation type="submission" date="2023-01" db="EMBL/GenBank/DDBJ databases">
        <title>Draft genome sequence of Algimonas porphyrae strain NBRC 108216.</title>
        <authorList>
            <person name="Sun Q."/>
            <person name="Mori K."/>
        </authorList>
    </citation>
    <scope>NUCLEOTIDE SEQUENCE</scope>
    <source>
        <strain evidence="2">NBRC 108216</strain>
    </source>
</reference>
<accession>A0ABQ5V1A5</accession>
<dbReference type="Pfam" id="PF13160">
    <property type="entry name" value="DUF3995"/>
    <property type="match status" value="1"/>
</dbReference>
<keyword evidence="1" id="KW-0812">Transmembrane</keyword>
<feature type="transmembrane region" description="Helical" evidence="1">
    <location>
        <begin position="12"/>
        <end position="33"/>
    </location>
</feature>
<evidence type="ECO:0000313" key="3">
    <source>
        <dbReference type="Proteomes" id="UP001161390"/>
    </source>
</evidence>
<feature type="transmembrane region" description="Helical" evidence="1">
    <location>
        <begin position="128"/>
        <end position="146"/>
    </location>
</feature>
<feature type="transmembrane region" description="Helical" evidence="1">
    <location>
        <begin position="53"/>
        <end position="73"/>
    </location>
</feature>
<evidence type="ECO:0000313" key="2">
    <source>
        <dbReference type="EMBL" id="GLQ20017.1"/>
    </source>
</evidence>
<feature type="transmembrane region" description="Helical" evidence="1">
    <location>
        <begin position="85"/>
        <end position="108"/>
    </location>
</feature>
<gene>
    <name evidence="2" type="ORF">GCM10007854_09720</name>
</gene>
<dbReference type="EMBL" id="BSNJ01000002">
    <property type="protein sequence ID" value="GLQ20017.1"/>
    <property type="molecule type" value="Genomic_DNA"/>
</dbReference>
<sequence>MRLARTIGKTLFVVLSLIALLHVYWGFGGLWPTDNVRELIDLVIGDTRFEQMPPIWMTLIVACLIAAAGWVALEKSGVTSFFPKRLISLATWCLILVFALRGLSTYAFVSGLRETSPYASQAFQRYDAILYAPLCLLIAAGFLFLATRKTR</sequence>
<reference evidence="2" key="1">
    <citation type="journal article" date="2014" name="Int. J. Syst. Evol. Microbiol.">
        <title>Complete genome of a new Firmicutes species belonging to the dominant human colonic microbiota ('Ruminococcus bicirculans') reveals two chromosomes and a selective capacity to utilize plant glucans.</title>
        <authorList>
            <consortium name="NISC Comparative Sequencing Program"/>
            <person name="Wegmann U."/>
            <person name="Louis P."/>
            <person name="Goesmann A."/>
            <person name="Henrissat B."/>
            <person name="Duncan S.H."/>
            <person name="Flint H.J."/>
        </authorList>
    </citation>
    <scope>NUCLEOTIDE SEQUENCE</scope>
    <source>
        <strain evidence="2">NBRC 108216</strain>
    </source>
</reference>
<evidence type="ECO:0000256" key="1">
    <source>
        <dbReference type="SAM" id="Phobius"/>
    </source>
</evidence>
<protein>
    <recommendedName>
        <fullName evidence="4">DUF3995 domain-containing protein</fullName>
    </recommendedName>
</protein>
<dbReference type="RefSeq" id="WP_371398586.1">
    <property type="nucleotide sequence ID" value="NZ_CP163424.1"/>
</dbReference>
<comment type="caution">
    <text evidence="2">The sequence shown here is derived from an EMBL/GenBank/DDBJ whole genome shotgun (WGS) entry which is preliminary data.</text>
</comment>
<evidence type="ECO:0008006" key="4">
    <source>
        <dbReference type="Google" id="ProtNLM"/>
    </source>
</evidence>
<keyword evidence="1" id="KW-0472">Membrane</keyword>
<organism evidence="2 3">
    <name type="scientific">Algimonas porphyrae</name>
    <dbReference type="NCBI Taxonomy" id="1128113"/>
    <lineage>
        <taxon>Bacteria</taxon>
        <taxon>Pseudomonadati</taxon>
        <taxon>Pseudomonadota</taxon>
        <taxon>Alphaproteobacteria</taxon>
        <taxon>Maricaulales</taxon>
        <taxon>Robiginitomaculaceae</taxon>
        <taxon>Algimonas</taxon>
    </lineage>
</organism>
<dbReference type="Proteomes" id="UP001161390">
    <property type="component" value="Unassembled WGS sequence"/>
</dbReference>
<keyword evidence="1" id="KW-1133">Transmembrane helix</keyword>
<dbReference type="InterPro" id="IPR025058">
    <property type="entry name" value="DUF3995"/>
</dbReference>
<keyword evidence="3" id="KW-1185">Reference proteome</keyword>